<name>A0A553NZ28_TIGCA</name>
<evidence type="ECO:0000313" key="2">
    <source>
        <dbReference type="Proteomes" id="UP000318571"/>
    </source>
</evidence>
<dbReference type="Proteomes" id="UP000318571">
    <property type="component" value="Chromosome 9"/>
</dbReference>
<evidence type="ECO:0000313" key="1">
    <source>
        <dbReference type="EMBL" id="TRY70694.1"/>
    </source>
</evidence>
<accession>A0A553NZ28</accession>
<reference evidence="1 2" key="1">
    <citation type="journal article" date="2018" name="Nat. Ecol. Evol.">
        <title>Genomic signatures of mitonuclear coevolution across populations of Tigriopus californicus.</title>
        <authorList>
            <person name="Barreto F.S."/>
            <person name="Watson E.T."/>
            <person name="Lima T.G."/>
            <person name="Willett C.S."/>
            <person name="Edmands S."/>
            <person name="Li W."/>
            <person name="Burton R.S."/>
        </authorList>
    </citation>
    <scope>NUCLEOTIDE SEQUENCE [LARGE SCALE GENOMIC DNA]</scope>
    <source>
        <strain evidence="1 2">San Diego</strain>
    </source>
</reference>
<evidence type="ECO:0008006" key="3">
    <source>
        <dbReference type="Google" id="ProtNLM"/>
    </source>
</evidence>
<proteinExistence type="predicted"/>
<comment type="caution">
    <text evidence="1">The sequence shown here is derived from an EMBL/GenBank/DDBJ whole genome shotgun (WGS) entry which is preliminary data.</text>
</comment>
<organism evidence="1 2">
    <name type="scientific">Tigriopus californicus</name>
    <name type="common">Marine copepod</name>
    <dbReference type="NCBI Taxonomy" id="6832"/>
    <lineage>
        <taxon>Eukaryota</taxon>
        <taxon>Metazoa</taxon>
        <taxon>Ecdysozoa</taxon>
        <taxon>Arthropoda</taxon>
        <taxon>Crustacea</taxon>
        <taxon>Multicrustacea</taxon>
        <taxon>Hexanauplia</taxon>
        <taxon>Copepoda</taxon>
        <taxon>Harpacticoida</taxon>
        <taxon>Harpacticidae</taxon>
        <taxon>Tigriopus</taxon>
    </lineage>
</organism>
<dbReference type="AlphaFoldDB" id="A0A553NZ28"/>
<keyword evidence="2" id="KW-1185">Reference proteome</keyword>
<gene>
    <name evidence="1" type="ORF">TCAL_16355</name>
</gene>
<protein>
    <recommendedName>
        <fullName evidence="3">SWIM-type domain-containing protein</fullName>
    </recommendedName>
</protein>
<sequence>MILKPNSNIVRFCLGLMKIDQFYLRKEIHAVEGVHGTGMSKFQADHLANHPLDLINYSVKPSNLGFVVSKTPGNKTDLQSYSLKRNRFRCNSSLCMVVCGKCPDSQTCAHIYTCNCPKFSYSNLCKHIHLISMTQSQSTPTNETSDQFEVPGFNGFKAEERESAPLLKKNKRSQFFQDREFDDEELKFHQNAKEIEEKAKKVREIMASNQ</sequence>
<dbReference type="EMBL" id="VCGU01000009">
    <property type="protein sequence ID" value="TRY70694.1"/>
    <property type="molecule type" value="Genomic_DNA"/>
</dbReference>
<feature type="non-terminal residue" evidence="1">
    <location>
        <position position="210"/>
    </location>
</feature>